<dbReference type="PANTHER" id="PTHR43163">
    <property type="entry name" value="DIPEPTIDE TRANSPORT SYSTEM PERMEASE PROTEIN DPPB-RELATED"/>
    <property type="match status" value="1"/>
</dbReference>
<keyword evidence="6 7" id="KW-0472">Membrane</keyword>
<evidence type="ECO:0000259" key="8">
    <source>
        <dbReference type="PROSITE" id="PS50928"/>
    </source>
</evidence>
<evidence type="ECO:0000256" key="2">
    <source>
        <dbReference type="ARBA" id="ARBA00022448"/>
    </source>
</evidence>
<evidence type="ECO:0000256" key="3">
    <source>
        <dbReference type="ARBA" id="ARBA00022475"/>
    </source>
</evidence>
<dbReference type="GO" id="GO:0055085">
    <property type="term" value="P:transmembrane transport"/>
    <property type="evidence" value="ECO:0007669"/>
    <property type="project" value="InterPro"/>
</dbReference>
<dbReference type="InterPro" id="IPR000515">
    <property type="entry name" value="MetI-like"/>
</dbReference>
<dbReference type="Pfam" id="PF00528">
    <property type="entry name" value="BPD_transp_1"/>
    <property type="match status" value="1"/>
</dbReference>
<keyword evidence="3" id="KW-1003">Cell membrane</keyword>
<comment type="caution">
    <text evidence="9">The sequence shown here is derived from an EMBL/GenBank/DDBJ whole genome shotgun (WGS) entry which is preliminary data.</text>
</comment>
<dbReference type="InterPro" id="IPR045621">
    <property type="entry name" value="BPD_transp_1_N"/>
</dbReference>
<organism evidence="9 10">
    <name type="scientific">Stella humosa</name>
    <dbReference type="NCBI Taxonomy" id="94"/>
    <lineage>
        <taxon>Bacteria</taxon>
        <taxon>Pseudomonadati</taxon>
        <taxon>Pseudomonadota</taxon>
        <taxon>Alphaproteobacteria</taxon>
        <taxon>Rhodospirillales</taxon>
        <taxon>Stellaceae</taxon>
        <taxon>Stella</taxon>
    </lineage>
</organism>
<name>A0A3N1KX99_9PROT</name>
<dbReference type="CDD" id="cd06261">
    <property type="entry name" value="TM_PBP2"/>
    <property type="match status" value="1"/>
</dbReference>
<keyword evidence="5 7" id="KW-1133">Transmembrane helix</keyword>
<feature type="domain" description="ABC transmembrane type-1" evidence="8">
    <location>
        <begin position="97"/>
        <end position="303"/>
    </location>
</feature>
<dbReference type="EMBL" id="RJKX01000017">
    <property type="protein sequence ID" value="ROP83389.1"/>
    <property type="molecule type" value="Genomic_DNA"/>
</dbReference>
<keyword evidence="10" id="KW-1185">Reference proteome</keyword>
<comment type="similarity">
    <text evidence="7">Belongs to the binding-protein-dependent transport system permease family.</text>
</comment>
<evidence type="ECO:0000313" key="9">
    <source>
        <dbReference type="EMBL" id="ROP83389.1"/>
    </source>
</evidence>
<reference evidence="9 10" key="1">
    <citation type="submission" date="2018-11" db="EMBL/GenBank/DDBJ databases">
        <title>Genomic Encyclopedia of Type Strains, Phase IV (KMG-IV): sequencing the most valuable type-strain genomes for metagenomic binning, comparative biology and taxonomic classification.</title>
        <authorList>
            <person name="Goeker M."/>
        </authorList>
    </citation>
    <scope>NUCLEOTIDE SEQUENCE [LARGE SCALE GENOMIC DNA]</scope>
    <source>
        <strain evidence="9 10">DSM 5900</strain>
    </source>
</reference>
<proteinExistence type="inferred from homology"/>
<evidence type="ECO:0000313" key="10">
    <source>
        <dbReference type="Proteomes" id="UP000278222"/>
    </source>
</evidence>
<dbReference type="OrthoDB" id="9805855at2"/>
<accession>A0A3N1KX99</accession>
<comment type="subcellular location">
    <subcellularLocation>
        <location evidence="1 7">Cell membrane</location>
        <topology evidence="1 7">Multi-pass membrane protein</topology>
    </subcellularLocation>
</comment>
<evidence type="ECO:0000256" key="6">
    <source>
        <dbReference type="ARBA" id="ARBA00023136"/>
    </source>
</evidence>
<dbReference type="InterPro" id="IPR035906">
    <property type="entry name" value="MetI-like_sf"/>
</dbReference>
<feature type="transmembrane region" description="Helical" evidence="7">
    <location>
        <begin position="136"/>
        <end position="164"/>
    </location>
</feature>
<feature type="transmembrane region" description="Helical" evidence="7">
    <location>
        <begin position="101"/>
        <end position="124"/>
    </location>
</feature>
<protein>
    <submittedName>
        <fullName evidence="9">Peptide/nickel transport system permease protein</fullName>
    </submittedName>
</protein>
<dbReference type="PROSITE" id="PS50928">
    <property type="entry name" value="ABC_TM1"/>
    <property type="match status" value="1"/>
</dbReference>
<feature type="transmembrane region" description="Helical" evidence="7">
    <location>
        <begin position="12"/>
        <end position="30"/>
    </location>
</feature>
<dbReference type="Proteomes" id="UP000278222">
    <property type="component" value="Unassembled WGS sequence"/>
</dbReference>
<evidence type="ECO:0000256" key="4">
    <source>
        <dbReference type="ARBA" id="ARBA00022692"/>
    </source>
</evidence>
<evidence type="ECO:0000256" key="1">
    <source>
        <dbReference type="ARBA" id="ARBA00004651"/>
    </source>
</evidence>
<evidence type="ECO:0000256" key="5">
    <source>
        <dbReference type="ARBA" id="ARBA00022989"/>
    </source>
</evidence>
<dbReference type="GO" id="GO:0005886">
    <property type="term" value="C:plasma membrane"/>
    <property type="evidence" value="ECO:0007669"/>
    <property type="project" value="UniProtKB-SubCell"/>
</dbReference>
<dbReference type="RefSeq" id="WP_123694586.1">
    <property type="nucleotide sequence ID" value="NZ_AP019700.1"/>
</dbReference>
<dbReference type="Gene3D" id="1.10.3720.10">
    <property type="entry name" value="MetI-like"/>
    <property type="match status" value="1"/>
</dbReference>
<feature type="transmembrane region" description="Helical" evidence="7">
    <location>
        <begin position="184"/>
        <end position="203"/>
    </location>
</feature>
<feature type="transmembrane region" description="Helical" evidence="7">
    <location>
        <begin position="284"/>
        <end position="310"/>
    </location>
</feature>
<sequence length="317" mass="34033">MSRFLVHRLLQAALLVAMMSFVCYALIGLMPGDPIDLMLSSDPRLTPEDAIRLKAIHGLDRPIVERYLAWLAKALSGEFGYSRLYAQPASAVLGPRLANTALLMGVSLTMAALIALPIAVAAAARAGSGFDRAVNALCFAGISVPTFWLALVLIMIFAVQLGWLPAAGLPMARDPSLVERGRHLILPLATLTLAAIGGHVRYVRAAMIEALGQDYIRTAHAKGLHPRRVLWRHALRNALLPYVTVLALDCGALVSGALITETMFGYPGMGKLIFDAVMGNDYNLALLALLLVTALTVFCNLLADLAYAALDPRIRQG</sequence>
<keyword evidence="4 7" id="KW-0812">Transmembrane</keyword>
<evidence type="ECO:0000256" key="7">
    <source>
        <dbReference type="RuleBase" id="RU363032"/>
    </source>
</evidence>
<keyword evidence="2 7" id="KW-0813">Transport</keyword>
<gene>
    <name evidence="9" type="ORF">EDC65_4923</name>
</gene>
<dbReference type="SUPFAM" id="SSF161098">
    <property type="entry name" value="MetI-like"/>
    <property type="match status" value="1"/>
</dbReference>
<feature type="transmembrane region" description="Helical" evidence="7">
    <location>
        <begin position="239"/>
        <end position="264"/>
    </location>
</feature>
<dbReference type="AlphaFoldDB" id="A0A3N1KX99"/>
<dbReference type="Pfam" id="PF19300">
    <property type="entry name" value="BPD_transp_1_N"/>
    <property type="match status" value="1"/>
</dbReference>
<dbReference type="PANTHER" id="PTHR43163:SF6">
    <property type="entry name" value="DIPEPTIDE TRANSPORT SYSTEM PERMEASE PROTEIN DPPB-RELATED"/>
    <property type="match status" value="1"/>
</dbReference>